<proteinExistence type="predicted"/>
<feature type="region of interest" description="Disordered" evidence="1">
    <location>
        <begin position="95"/>
        <end position="114"/>
    </location>
</feature>
<name>A0A1D6DUV6_MAIZE</name>
<feature type="compositionally biased region" description="Low complexity" evidence="1">
    <location>
        <begin position="1"/>
        <end position="13"/>
    </location>
</feature>
<feature type="region of interest" description="Disordered" evidence="1">
    <location>
        <begin position="48"/>
        <end position="74"/>
    </location>
</feature>
<evidence type="ECO:0000256" key="1">
    <source>
        <dbReference type="SAM" id="MobiDB-lite"/>
    </source>
</evidence>
<dbReference type="AlphaFoldDB" id="A0A1D6DUV6"/>
<evidence type="ECO:0000313" key="2">
    <source>
        <dbReference type="EMBL" id="ONM12587.1"/>
    </source>
</evidence>
<reference evidence="2" key="1">
    <citation type="submission" date="2015-12" db="EMBL/GenBank/DDBJ databases">
        <title>Update maize B73 reference genome by single molecule sequencing technologies.</title>
        <authorList>
            <consortium name="Maize Genome Sequencing Project"/>
            <person name="Ware D."/>
        </authorList>
    </citation>
    <scope>NUCLEOTIDE SEQUENCE [LARGE SCALE GENOMIC DNA]</scope>
    <source>
        <tissue evidence="2">Seedling</tissue>
    </source>
</reference>
<protein>
    <submittedName>
        <fullName evidence="2">Ubiquitin-like superfamily protein</fullName>
    </submittedName>
</protein>
<organism evidence="2">
    <name type="scientific">Zea mays</name>
    <name type="common">Maize</name>
    <dbReference type="NCBI Taxonomy" id="4577"/>
    <lineage>
        <taxon>Eukaryota</taxon>
        <taxon>Viridiplantae</taxon>
        <taxon>Streptophyta</taxon>
        <taxon>Embryophyta</taxon>
        <taxon>Tracheophyta</taxon>
        <taxon>Spermatophyta</taxon>
        <taxon>Magnoliopsida</taxon>
        <taxon>Liliopsida</taxon>
        <taxon>Poales</taxon>
        <taxon>Poaceae</taxon>
        <taxon>PACMAD clade</taxon>
        <taxon>Panicoideae</taxon>
        <taxon>Andropogonodae</taxon>
        <taxon>Andropogoneae</taxon>
        <taxon>Tripsacinae</taxon>
        <taxon>Zea</taxon>
    </lineage>
</organism>
<gene>
    <name evidence="2" type="ORF">ZEAMMB73_Zm00001d001962</name>
</gene>
<feature type="region of interest" description="Disordered" evidence="1">
    <location>
        <begin position="1"/>
        <end position="27"/>
    </location>
</feature>
<sequence length="114" mass="12571">MATTTEATTTVAAMQRRRRLRPRSYGDSGCTRLVRSLVPVRPMPVPPSFILSANPFRTTTPGDPDPRFGSSILGHGMPFDPESCDYVCAYPQYSAALPSQRENPRDTDNLSELP</sequence>
<dbReference type="EMBL" id="CM007648">
    <property type="protein sequence ID" value="ONM12587.1"/>
    <property type="molecule type" value="Genomic_DNA"/>
</dbReference>
<accession>A0A1D6DUV6</accession>